<keyword evidence="22" id="KW-1185">Reference proteome</keyword>
<dbReference type="InterPro" id="IPR020536">
    <property type="entry name" value="ThiI_AANH"/>
</dbReference>
<dbReference type="GO" id="GO:0005829">
    <property type="term" value="C:cytosol"/>
    <property type="evidence" value="ECO:0007669"/>
    <property type="project" value="TreeGrafter"/>
</dbReference>
<keyword evidence="7 19" id="KW-0067">ATP-binding</keyword>
<dbReference type="InterPro" id="IPR050102">
    <property type="entry name" value="tRNA_sulfurtransferase_ThiI"/>
</dbReference>
<dbReference type="InterPro" id="IPR054173">
    <property type="entry name" value="ThiI_fer"/>
</dbReference>
<dbReference type="GO" id="GO:0140741">
    <property type="term" value="F:tRNA-uracil-4 sulfurtransferase activity"/>
    <property type="evidence" value="ECO:0007669"/>
    <property type="project" value="UniProtKB-EC"/>
</dbReference>
<dbReference type="GO" id="GO:0002937">
    <property type="term" value="P:tRNA 4-thiouridine biosynthesis"/>
    <property type="evidence" value="ECO:0007669"/>
    <property type="project" value="TreeGrafter"/>
</dbReference>
<reference evidence="21" key="2">
    <citation type="submission" date="2020-09" db="EMBL/GenBank/DDBJ databases">
        <authorList>
            <person name="Sun Q."/>
            <person name="Zhou Y."/>
        </authorList>
    </citation>
    <scope>NUCLEOTIDE SEQUENCE</scope>
    <source>
        <strain evidence="21">CGMCC 1.15371</strain>
    </source>
</reference>
<comment type="catalytic activity">
    <reaction evidence="11 19">
        <text>[ThiS sulfur-carrier protein]-C-terminal Gly-Gly-AMP + S-sulfanyl-L-cysteinyl-[cysteine desulfurase] + AH2 = [ThiS sulfur-carrier protein]-C-terminal-Gly-aminoethanethioate + L-cysteinyl-[cysteine desulfurase] + A + AMP + 2 H(+)</text>
        <dbReference type="Rhea" id="RHEA:43340"/>
        <dbReference type="Rhea" id="RHEA-COMP:12157"/>
        <dbReference type="Rhea" id="RHEA-COMP:12158"/>
        <dbReference type="Rhea" id="RHEA-COMP:12910"/>
        <dbReference type="Rhea" id="RHEA-COMP:19908"/>
        <dbReference type="ChEBI" id="CHEBI:13193"/>
        <dbReference type="ChEBI" id="CHEBI:15378"/>
        <dbReference type="ChEBI" id="CHEBI:17499"/>
        <dbReference type="ChEBI" id="CHEBI:29950"/>
        <dbReference type="ChEBI" id="CHEBI:61963"/>
        <dbReference type="ChEBI" id="CHEBI:90618"/>
        <dbReference type="ChEBI" id="CHEBI:232372"/>
        <dbReference type="ChEBI" id="CHEBI:456215"/>
    </reaction>
</comment>
<feature type="binding site" evidence="19">
    <location>
        <begin position="182"/>
        <end position="183"/>
    </location>
    <ligand>
        <name>ATP</name>
        <dbReference type="ChEBI" id="CHEBI:30616"/>
    </ligand>
</feature>
<dbReference type="InterPro" id="IPR004114">
    <property type="entry name" value="THUMP_dom"/>
</dbReference>
<dbReference type="EC" id="2.8.1.4" evidence="14 19"/>
<evidence type="ECO:0000256" key="16">
    <source>
        <dbReference type="ARBA" id="ARBA00075337"/>
    </source>
</evidence>
<keyword evidence="6 19" id="KW-0547">Nucleotide-binding</keyword>
<evidence type="ECO:0000256" key="8">
    <source>
        <dbReference type="ARBA" id="ARBA00022884"/>
    </source>
</evidence>
<dbReference type="FunFam" id="3.40.50.620:FF:000053">
    <property type="entry name" value="Probable tRNA sulfurtransferase"/>
    <property type="match status" value="1"/>
</dbReference>
<sequence length="397" mass="44986">MKYDTLIIRYGEIALKGRNRKSFYDTLYDRVREQLLDLKDIKLKKRFDHIEVVLNGMDYQQVADRIRHVFGIQSMRVAITVDNDLESIHSGALRVIKEEEHIATFKVSARRKNKDYPMTSKDLNYSVGSFILKNTENVTVDVHHPDMNLQIEVLEDTTRIYGKVIKGAGGLPVGSAGKVMLMLSGGIDSPVAGYMMMRRGATVEAIHFHSPPYTNDRAKQKVLDLAAALQKFGGRLKLHVVPFTNAQIAIRDRMPENYRMTIMRRMMLRIAERLAVKREALGIATGESLGQVASQTLESMNTINEVTNYPVFRPLVSTDKVDIIEIAKNIGTYDISIRPYEDCCTIFLPKAPKTKPKREQANRFEKNLPIEELMEEALAGVETIDVGKQTEALEDLL</sequence>
<name>A0A8J2YM26_9BACL</name>
<dbReference type="Gene3D" id="3.30.2130.30">
    <property type="match status" value="1"/>
</dbReference>
<dbReference type="GO" id="GO:0009228">
    <property type="term" value="P:thiamine biosynthetic process"/>
    <property type="evidence" value="ECO:0007669"/>
    <property type="project" value="UniProtKB-KW"/>
</dbReference>
<evidence type="ECO:0000256" key="19">
    <source>
        <dbReference type="HAMAP-Rule" id="MF_00021"/>
    </source>
</evidence>
<protein>
    <recommendedName>
        <fullName evidence="15 19">Probable tRNA sulfurtransferase</fullName>
        <ecNumber evidence="14 19">2.8.1.4</ecNumber>
    </recommendedName>
    <alternativeName>
        <fullName evidence="16 19">Sulfur carrier protein ThiS sulfurtransferase</fullName>
    </alternativeName>
    <alternativeName>
        <fullName evidence="17 19">Thiamine biosynthesis protein ThiI</fullName>
    </alternativeName>
    <alternativeName>
        <fullName evidence="18 19">tRNA 4-thiouridine synthase</fullName>
    </alternativeName>
</protein>
<evidence type="ECO:0000256" key="3">
    <source>
        <dbReference type="ARBA" id="ARBA00022490"/>
    </source>
</evidence>
<proteinExistence type="inferred from homology"/>
<evidence type="ECO:0000256" key="7">
    <source>
        <dbReference type="ARBA" id="ARBA00022840"/>
    </source>
</evidence>
<dbReference type="GO" id="GO:0004810">
    <property type="term" value="F:CCA tRNA nucleotidyltransferase activity"/>
    <property type="evidence" value="ECO:0007669"/>
    <property type="project" value="InterPro"/>
</dbReference>
<dbReference type="RefSeq" id="WP_188697106.1">
    <property type="nucleotide sequence ID" value="NZ_BMIR01000020.1"/>
</dbReference>
<dbReference type="GO" id="GO:0005524">
    <property type="term" value="F:ATP binding"/>
    <property type="evidence" value="ECO:0007669"/>
    <property type="project" value="UniProtKB-UniRule"/>
</dbReference>
<dbReference type="GO" id="GO:0009229">
    <property type="term" value="P:thiamine diphosphate biosynthetic process"/>
    <property type="evidence" value="ECO:0007669"/>
    <property type="project" value="UniProtKB-UniRule"/>
</dbReference>
<dbReference type="UniPathway" id="UPA00060"/>
<evidence type="ECO:0000256" key="14">
    <source>
        <dbReference type="ARBA" id="ARBA00066827"/>
    </source>
</evidence>
<comment type="subcellular location">
    <subcellularLocation>
        <location evidence="1 19">Cytoplasm</location>
    </subcellularLocation>
</comment>
<accession>A0A8J2YM26</accession>
<comment type="catalytic activity">
    <reaction evidence="10 19">
        <text>[ThiI sulfur-carrier protein]-S-sulfanyl-L-cysteine + a uridine in tRNA + 2 reduced [2Fe-2S]-[ferredoxin] + ATP + H(+) = [ThiI sulfur-carrier protein]-L-cysteine + a 4-thiouridine in tRNA + 2 oxidized [2Fe-2S]-[ferredoxin] + AMP + diphosphate</text>
        <dbReference type="Rhea" id="RHEA:24176"/>
        <dbReference type="Rhea" id="RHEA-COMP:10000"/>
        <dbReference type="Rhea" id="RHEA-COMP:10001"/>
        <dbReference type="Rhea" id="RHEA-COMP:13337"/>
        <dbReference type="Rhea" id="RHEA-COMP:13338"/>
        <dbReference type="Rhea" id="RHEA-COMP:13339"/>
        <dbReference type="Rhea" id="RHEA-COMP:13340"/>
        <dbReference type="ChEBI" id="CHEBI:15378"/>
        <dbReference type="ChEBI" id="CHEBI:29950"/>
        <dbReference type="ChEBI" id="CHEBI:30616"/>
        <dbReference type="ChEBI" id="CHEBI:33019"/>
        <dbReference type="ChEBI" id="CHEBI:33737"/>
        <dbReference type="ChEBI" id="CHEBI:33738"/>
        <dbReference type="ChEBI" id="CHEBI:61963"/>
        <dbReference type="ChEBI" id="CHEBI:65315"/>
        <dbReference type="ChEBI" id="CHEBI:136798"/>
        <dbReference type="ChEBI" id="CHEBI:456215"/>
        <dbReference type="EC" id="2.8.1.4"/>
    </reaction>
</comment>
<evidence type="ECO:0000256" key="2">
    <source>
        <dbReference type="ARBA" id="ARBA00004948"/>
    </source>
</evidence>
<dbReference type="GO" id="GO:0052837">
    <property type="term" value="P:thiazole biosynthetic process"/>
    <property type="evidence" value="ECO:0007669"/>
    <property type="project" value="TreeGrafter"/>
</dbReference>
<reference evidence="21" key="1">
    <citation type="journal article" date="2014" name="Int. J. Syst. Evol. Microbiol.">
        <title>Complete genome sequence of Corynebacterium casei LMG S-19264T (=DSM 44701T), isolated from a smear-ripened cheese.</title>
        <authorList>
            <consortium name="US DOE Joint Genome Institute (JGI-PGF)"/>
            <person name="Walter F."/>
            <person name="Albersmeier A."/>
            <person name="Kalinowski J."/>
            <person name="Ruckert C."/>
        </authorList>
    </citation>
    <scope>NUCLEOTIDE SEQUENCE</scope>
    <source>
        <strain evidence="21">CGMCC 1.15371</strain>
    </source>
</reference>
<evidence type="ECO:0000256" key="10">
    <source>
        <dbReference type="ARBA" id="ARBA00050570"/>
    </source>
</evidence>
<feature type="domain" description="THUMP" evidence="20">
    <location>
        <begin position="60"/>
        <end position="164"/>
    </location>
</feature>
<dbReference type="NCBIfam" id="TIGR00342">
    <property type="entry name" value="tRNA uracil 4-sulfurtransferase ThiI"/>
    <property type="match status" value="1"/>
</dbReference>
<dbReference type="CDD" id="cd11716">
    <property type="entry name" value="THUMP_ThiI"/>
    <property type="match status" value="1"/>
</dbReference>
<comment type="pathway">
    <text evidence="2 19">Cofactor biosynthesis; thiamine diphosphate biosynthesis.</text>
</comment>
<feature type="binding site" evidence="19">
    <location>
        <position position="295"/>
    </location>
    <ligand>
        <name>ATP</name>
        <dbReference type="ChEBI" id="CHEBI:30616"/>
    </ligand>
</feature>
<evidence type="ECO:0000313" key="22">
    <source>
        <dbReference type="Proteomes" id="UP000628775"/>
    </source>
</evidence>
<evidence type="ECO:0000256" key="1">
    <source>
        <dbReference type="ARBA" id="ARBA00004496"/>
    </source>
</evidence>
<evidence type="ECO:0000256" key="18">
    <source>
        <dbReference type="ARBA" id="ARBA00080570"/>
    </source>
</evidence>
<dbReference type="PANTHER" id="PTHR43209">
    <property type="entry name" value="TRNA SULFURTRANSFERASE"/>
    <property type="match status" value="1"/>
</dbReference>
<dbReference type="CDD" id="cd01712">
    <property type="entry name" value="PPase_ThiI"/>
    <property type="match status" value="1"/>
</dbReference>
<keyword evidence="5 19" id="KW-0808">Transferase</keyword>
<evidence type="ECO:0000259" key="20">
    <source>
        <dbReference type="PROSITE" id="PS51165"/>
    </source>
</evidence>
<evidence type="ECO:0000256" key="13">
    <source>
        <dbReference type="ARBA" id="ARBA00061472"/>
    </source>
</evidence>
<organism evidence="21 22">
    <name type="scientific">Pullulanibacillus camelliae</name>
    <dbReference type="NCBI Taxonomy" id="1707096"/>
    <lineage>
        <taxon>Bacteria</taxon>
        <taxon>Bacillati</taxon>
        <taxon>Bacillota</taxon>
        <taxon>Bacilli</taxon>
        <taxon>Bacillales</taxon>
        <taxon>Sporolactobacillaceae</taxon>
        <taxon>Pullulanibacillus</taxon>
    </lineage>
</organism>
<evidence type="ECO:0000256" key="15">
    <source>
        <dbReference type="ARBA" id="ARBA00071867"/>
    </source>
</evidence>
<keyword evidence="3 19" id="KW-0963">Cytoplasm</keyword>
<evidence type="ECO:0000256" key="17">
    <source>
        <dbReference type="ARBA" id="ARBA00077849"/>
    </source>
</evidence>
<evidence type="ECO:0000256" key="5">
    <source>
        <dbReference type="ARBA" id="ARBA00022679"/>
    </source>
</evidence>
<dbReference type="InterPro" id="IPR049962">
    <property type="entry name" value="THUMP_ThiI"/>
</dbReference>
<evidence type="ECO:0000256" key="6">
    <source>
        <dbReference type="ARBA" id="ARBA00022741"/>
    </source>
</evidence>
<keyword evidence="8 19" id="KW-0694">RNA-binding</keyword>
<dbReference type="SUPFAM" id="SSF52402">
    <property type="entry name" value="Adenine nucleotide alpha hydrolases-like"/>
    <property type="match status" value="1"/>
</dbReference>
<dbReference type="SMART" id="SM00981">
    <property type="entry name" value="THUMP"/>
    <property type="match status" value="1"/>
</dbReference>
<feature type="binding site" evidence="19">
    <location>
        <begin position="207"/>
        <end position="208"/>
    </location>
    <ligand>
        <name>ATP</name>
        <dbReference type="ChEBI" id="CHEBI:30616"/>
    </ligand>
</feature>
<comment type="caution">
    <text evidence="21">The sequence shown here is derived from an EMBL/GenBank/DDBJ whole genome shotgun (WGS) entry which is preliminary data.</text>
</comment>
<dbReference type="PANTHER" id="PTHR43209:SF1">
    <property type="entry name" value="TRNA SULFURTRANSFERASE"/>
    <property type="match status" value="1"/>
</dbReference>
<gene>
    <name evidence="19 21" type="primary">thiI</name>
    <name evidence="21" type="ORF">GCM10011391_33750</name>
</gene>
<dbReference type="EMBL" id="BMIR01000020">
    <property type="protein sequence ID" value="GGE52176.1"/>
    <property type="molecule type" value="Genomic_DNA"/>
</dbReference>
<evidence type="ECO:0000256" key="12">
    <source>
        <dbReference type="ARBA" id="ARBA00058382"/>
    </source>
</evidence>
<feature type="binding site" evidence="19">
    <location>
        <position position="286"/>
    </location>
    <ligand>
        <name>ATP</name>
        <dbReference type="ChEBI" id="CHEBI:30616"/>
    </ligand>
</feature>
<dbReference type="Gene3D" id="3.40.50.620">
    <property type="entry name" value="HUPs"/>
    <property type="match status" value="1"/>
</dbReference>
<dbReference type="InterPro" id="IPR049961">
    <property type="entry name" value="ThiI_N"/>
</dbReference>
<dbReference type="SUPFAM" id="SSF143437">
    <property type="entry name" value="THUMP domain-like"/>
    <property type="match status" value="1"/>
</dbReference>
<evidence type="ECO:0000256" key="9">
    <source>
        <dbReference type="ARBA" id="ARBA00022977"/>
    </source>
</evidence>
<dbReference type="Pfam" id="PF02926">
    <property type="entry name" value="THUMP"/>
    <property type="match status" value="1"/>
</dbReference>
<evidence type="ECO:0000256" key="11">
    <source>
        <dbReference type="ARBA" id="ARBA00052330"/>
    </source>
</evidence>
<dbReference type="Pfam" id="PF02568">
    <property type="entry name" value="ThiI"/>
    <property type="match status" value="1"/>
</dbReference>
<dbReference type="Pfam" id="PF22025">
    <property type="entry name" value="ThiI_fer"/>
    <property type="match status" value="1"/>
</dbReference>
<feature type="binding site" evidence="19">
    <location>
        <position position="264"/>
    </location>
    <ligand>
        <name>ATP</name>
        <dbReference type="ChEBI" id="CHEBI:30616"/>
    </ligand>
</feature>
<keyword evidence="9 19" id="KW-0784">Thiamine biosynthesis</keyword>
<dbReference type="InterPro" id="IPR003720">
    <property type="entry name" value="tRNA_STrfase"/>
</dbReference>
<dbReference type="GO" id="GO:0000049">
    <property type="term" value="F:tRNA binding"/>
    <property type="evidence" value="ECO:0007669"/>
    <property type="project" value="UniProtKB-UniRule"/>
</dbReference>
<comment type="similarity">
    <text evidence="13 19">Belongs to the ThiI family.</text>
</comment>
<dbReference type="AlphaFoldDB" id="A0A8J2YM26"/>
<dbReference type="InterPro" id="IPR014729">
    <property type="entry name" value="Rossmann-like_a/b/a_fold"/>
</dbReference>
<evidence type="ECO:0000313" key="21">
    <source>
        <dbReference type="EMBL" id="GGE52176.1"/>
    </source>
</evidence>
<dbReference type="HAMAP" id="MF_00021">
    <property type="entry name" value="ThiI"/>
    <property type="match status" value="1"/>
</dbReference>
<evidence type="ECO:0000256" key="4">
    <source>
        <dbReference type="ARBA" id="ARBA00022555"/>
    </source>
</evidence>
<comment type="function">
    <text evidence="12 19">Catalyzes the ATP-dependent transfer of a sulfur to tRNA to produce 4-thiouridine in position 8 of tRNAs, which functions as a near-UV photosensor. Also catalyzes the transfer of sulfur to the sulfur carrier protein ThiS, forming ThiS-thiocarboxylate. This is a step in the synthesis of thiazole, in the thiamine biosynthesis pathway. The sulfur is donated as persulfide by IscS.</text>
</comment>
<dbReference type="Proteomes" id="UP000628775">
    <property type="component" value="Unassembled WGS sequence"/>
</dbReference>
<keyword evidence="4 19" id="KW-0820">tRNA-binding</keyword>
<dbReference type="PROSITE" id="PS51165">
    <property type="entry name" value="THUMP"/>
    <property type="match status" value="1"/>
</dbReference>